<dbReference type="GO" id="GO:0008483">
    <property type="term" value="F:transaminase activity"/>
    <property type="evidence" value="ECO:0007669"/>
    <property type="project" value="UniProtKB-KW"/>
</dbReference>
<name>A0ABP4SAM1_9ACTN</name>
<evidence type="ECO:0000313" key="4">
    <source>
        <dbReference type="EMBL" id="GAA1669979.1"/>
    </source>
</evidence>
<dbReference type="RefSeq" id="WP_344145784.1">
    <property type="nucleotide sequence ID" value="NZ_BAAANF010000003.1"/>
</dbReference>
<evidence type="ECO:0000256" key="3">
    <source>
        <dbReference type="RuleBase" id="RU003560"/>
    </source>
</evidence>
<dbReference type="InterPro" id="IPR005814">
    <property type="entry name" value="Aminotrans_3"/>
</dbReference>
<organism evidence="4 5">
    <name type="scientific">Kribbella yunnanensis</name>
    <dbReference type="NCBI Taxonomy" id="190194"/>
    <lineage>
        <taxon>Bacteria</taxon>
        <taxon>Bacillati</taxon>
        <taxon>Actinomycetota</taxon>
        <taxon>Actinomycetes</taxon>
        <taxon>Propionibacteriales</taxon>
        <taxon>Kribbellaceae</taxon>
        <taxon>Kribbella</taxon>
    </lineage>
</organism>
<dbReference type="Gene3D" id="3.90.1150.10">
    <property type="entry name" value="Aspartate Aminotransferase, domain 1"/>
    <property type="match status" value="1"/>
</dbReference>
<dbReference type="Proteomes" id="UP001500280">
    <property type="component" value="Unassembled WGS sequence"/>
</dbReference>
<evidence type="ECO:0000256" key="2">
    <source>
        <dbReference type="ARBA" id="ARBA00022898"/>
    </source>
</evidence>
<keyword evidence="2 3" id="KW-0663">Pyridoxal phosphate</keyword>
<dbReference type="Pfam" id="PF00202">
    <property type="entry name" value="Aminotran_3"/>
    <property type="match status" value="1"/>
</dbReference>
<dbReference type="SUPFAM" id="SSF53383">
    <property type="entry name" value="PLP-dependent transferases"/>
    <property type="match status" value="1"/>
</dbReference>
<keyword evidence="5" id="KW-1185">Reference proteome</keyword>
<dbReference type="PROSITE" id="PS00600">
    <property type="entry name" value="AA_TRANSFER_CLASS_3"/>
    <property type="match status" value="1"/>
</dbReference>
<accession>A0ABP4SAM1</accession>
<dbReference type="InterPro" id="IPR015424">
    <property type="entry name" value="PyrdxlP-dep_Trfase"/>
</dbReference>
<evidence type="ECO:0000256" key="1">
    <source>
        <dbReference type="ARBA" id="ARBA00008954"/>
    </source>
</evidence>
<comment type="caution">
    <text evidence="4">The sequence shown here is derived from an EMBL/GenBank/DDBJ whole genome shotgun (WGS) entry which is preliminary data.</text>
</comment>
<dbReference type="InterPro" id="IPR015421">
    <property type="entry name" value="PyrdxlP-dep_Trfase_major"/>
</dbReference>
<sequence length="445" mass="46660">MTGAVFSRAAGRDLPVVAGGRGTELFDTSGRRYLDAAGGAIVVGIGHGSAEVADAIATQAREVAYVHGSAFKSTALEGYAEMLGPLLPVDDPYIYPVSGGSEAVETALKLARAYHLARGEDRSVVIGRTGAYHGNTRGALSVSGRDGLRAPYLPWLGTAAHTTSPYEYRCPFPDSHPYGCGARHAQALEQEIVAQGPHNVAAFIAEPIAGAALGACVPPDDYWPAMTAVCRRYGVLVIADEVMTGFGRTGRWFGCDHWGVRPDLLVAAKGAASGYWPLGLAVTSGEVHDTVQRAGFVHGFTYSHHAVGAAAGLAVLKILSRDGLVDASARRGEQLGAELRAELADHPHVGDIRGRGLLWAVELVADRETKVPFARNERMAERIAAAAKDRGVLLYHSTGCANGSEGDLLVFGPPLVISPAEVTEVVTGTAAAIREVSRVRPSGGR</sequence>
<evidence type="ECO:0000313" key="5">
    <source>
        <dbReference type="Proteomes" id="UP001500280"/>
    </source>
</evidence>
<dbReference type="EMBL" id="BAAANF010000003">
    <property type="protein sequence ID" value="GAA1669979.1"/>
    <property type="molecule type" value="Genomic_DNA"/>
</dbReference>
<gene>
    <name evidence="4" type="ORF">GCM10009745_10550</name>
</gene>
<proteinExistence type="inferred from homology"/>
<keyword evidence="4" id="KW-0808">Transferase</keyword>
<dbReference type="InterPro" id="IPR049704">
    <property type="entry name" value="Aminotrans_3_PPA_site"/>
</dbReference>
<dbReference type="CDD" id="cd00610">
    <property type="entry name" value="OAT_like"/>
    <property type="match status" value="1"/>
</dbReference>
<protein>
    <submittedName>
        <fullName evidence="4">Aspartate aminotransferase family protein</fullName>
    </submittedName>
</protein>
<dbReference type="PANTHER" id="PTHR43094">
    <property type="entry name" value="AMINOTRANSFERASE"/>
    <property type="match status" value="1"/>
</dbReference>
<dbReference type="Gene3D" id="3.40.640.10">
    <property type="entry name" value="Type I PLP-dependent aspartate aminotransferase-like (Major domain)"/>
    <property type="match status" value="1"/>
</dbReference>
<comment type="similarity">
    <text evidence="1 3">Belongs to the class-III pyridoxal-phosphate-dependent aminotransferase family.</text>
</comment>
<dbReference type="PANTHER" id="PTHR43094:SF1">
    <property type="entry name" value="AMINOTRANSFERASE CLASS-III"/>
    <property type="match status" value="1"/>
</dbReference>
<reference evidence="5" key="1">
    <citation type="journal article" date="2019" name="Int. J. Syst. Evol. Microbiol.">
        <title>The Global Catalogue of Microorganisms (GCM) 10K type strain sequencing project: providing services to taxonomists for standard genome sequencing and annotation.</title>
        <authorList>
            <consortium name="The Broad Institute Genomics Platform"/>
            <consortium name="The Broad Institute Genome Sequencing Center for Infectious Disease"/>
            <person name="Wu L."/>
            <person name="Ma J."/>
        </authorList>
    </citation>
    <scope>NUCLEOTIDE SEQUENCE [LARGE SCALE GENOMIC DNA]</scope>
    <source>
        <strain evidence="5">JCM 14307</strain>
    </source>
</reference>
<keyword evidence="4" id="KW-0032">Aminotransferase</keyword>
<dbReference type="InterPro" id="IPR015422">
    <property type="entry name" value="PyrdxlP-dep_Trfase_small"/>
</dbReference>